<comment type="caution">
    <text evidence="1">The sequence shown here is derived from an EMBL/GenBank/DDBJ whole genome shotgun (WGS) entry which is preliminary data.</text>
</comment>
<evidence type="ECO:0000313" key="2">
    <source>
        <dbReference type="Proteomes" id="UP000266506"/>
    </source>
</evidence>
<name>A0A397S5C5_9MOLU</name>
<gene>
    <name evidence="1" type="ORF">EI71_00704</name>
</gene>
<proteinExistence type="predicted"/>
<accession>A0A397S5C5</accession>
<organism evidence="1 2">
    <name type="scientific">Anaeroplasma bactoclasticum</name>
    <dbReference type="NCBI Taxonomy" id="2088"/>
    <lineage>
        <taxon>Bacteria</taxon>
        <taxon>Bacillati</taxon>
        <taxon>Mycoplasmatota</taxon>
        <taxon>Mollicutes</taxon>
        <taxon>Anaeroplasmatales</taxon>
        <taxon>Anaeroplasmataceae</taxon>
        <taxon>Anaeroplasma</taxon>
    </lineage>
</organism>
<dbReference type="InParanoid" id="A0A397S5C5"/>
<dbReference type="RefSeq" id="WP_119015870.1">
    <property type="nucleotide sequence ID" value="NZ_QXEV01000005.1"/>
</dbReference>
<protein>
    <submittedName>
        <fullName evidence="1">Uncharacterized protein</fullName>
    </submittedName>
</protein>
<reference evidence="1 2" key="1">
    <citation type="submission" date="2018-08" db="EMBL/GenBank/DDBJ databases">
        <title>Genomic Encyclopedia of Archaeal and Bacterial Type Strains, Phase II (KMG-II): from individual species to whole genera.</title>
        <authorList>
            <person name="Goeker M."/>
        </authorList>
    </citation>
    <scope>NUCLEOTIDE SEQUENCE [LARGE SCALE GENOMIC DNA]</scope>
    <source>
        <strain evidence="1 2">ATCC 27112</strain>
    </source>
</reference>
<dbReference type="Proteomes" id="UP000266506">
    <property type="component" value="Unassembled WGS sequence"/>
</dbReference>
<dbReference type="AlphaFoldDB" id="A0A397S5C5"/>
<keyword evidence="2" id="KW-1185">Reference proteome</keyword>
<dbReference type="EMBL" id="QXEV01000005">
    <property type="protein sequence ID" value="RIA77921.1"/>
    <property type="molecule type" value="Genomic_DNA"/>
</dbReference>
<sequence length="291" mass="34882">MTSFKNSIRLKIEYSKIEEILSKILFPIHFLGVEYAYNEDTGKDDTLISIDTLSFDGEIKHIQSFDRYILFHEVCSGSIICYNKDKVKEVSDWTLFYTNIYEMIKSNIIDFGEIYEYITNCNEEELKHSNNTEELVNIYKWLLKSLRRHQKKELNTKYTAIALDSSYLRGCYLDYQKYWSKDPRICVRGYKTLKEAKSFIKNDSHKQFAILTKDKVLLELPPVKYVLFWSYYPDFIEYTNFKDYKNGFYNDVLYNEAKSLKEAREIRKRKKDGIYKYTCIMRISDGKIYLR</sequence>
<evidence type="ECO:0000313" key="1">
    <source>
        <dbReference type="EMBL" id="RIA77921.1"/>
    </source>
</evidence>